<reference evidence="1 2" key="1">
    <citation type="journal article" date="2010" name="Int. J. Syst. Evol. Microbiol.">
        <title>Sphingopyxis bauzanensis sp. nov., a psychrophilic bacterium isolated from soil.</title>
        <authorList>
            <person name="Zhang D.C."/>
            <person name="Liu H.C."/>
            <person name="Xin Y.H."/>
            <person name="Zhou Y.G."/>
            <person name="Schinner F."/>
            <person name="Margesin R."/>
        </authorList>
    </citation>
    <scope>NUCLEOTIDE SEQUENCE [LARGE SCALE GENOMIC DNA]</scope>
    <source>
        <strain evidence="1 2">DSM 22271</strain>
    </source>
</reference>
<dbReference type="InterPro" id="IPR013078">
    <property type="entry name" value="His_Pase_superF_clade-1"/>
</dbReference>
<dbReference type="InterPro" id="IPR029033">
    <property type="entry name" value="His_PPase_superfam"/>
</dbReference>
<accession>A0A246K0N0</accession>
<name>A0A246K0N0_9SPHN</name>
<keyword evidence="2" id="KW-1185">Reference proteome</keyword>
<dbReference type="SUPFAM" id="SSF53254">
    <property type="entry name" value="Phosphoglycerate mutase-like"/>
    <property type="match status" value="1"/>
</dbReference>
<gene>
    <name evidence="1" type="ORF">CDQ92_01670</name>
</gene>
<protein>
    <submittedName>
        <fullName evidence="1">Histidine phosphatase family protein</fullName>
    </submittedName>
</protein>
<dbReference type="Gene3D" id="3.40.50.1240">
    <property type="entry name" value="Phosphoglycerate mutase-like"/>
    <property type="match status" value="1"/>
</dbReference>
<sequence length="183" mass="20583">MKSLTILRHAKSGWDVQVERDFDRPINKRGQRGAEIIGQWLKRQKLPVDRIIASPAVRVTETLDIFQPAADLDTLEPHWDRRIYLASAATLIDVIRDTGRDAEHLLISGHNPGLEDLILMLVPESSGDALRGKVEEKLPTSALARLEIDIADWRDLDANTARFAAFIRPRDLDPTLAPAMDHD</sequence>
<dbReference type="PANTHER" id="PTHR47623">
    <property type="entry name" value="OS09G0287300 PROTEIN"/>
    <property type="match status" value="1"/>
</dbReference>
<dbReference type="EMBL" id="NISK01000001">
    <property type="protein sequence ID" value="OWQ98921.1"/>
    <property type="molecule type" value="Genomic_DNA"/>
</dbReference>
<comment type="caution">
    <text evidence="1">The sequence shown here is derived from an EMBL/GenBank/DDBJ whole genome shotgun (WGS) entry which is preliminary data.</text>
</comment>
<dbReference type="Pfam" id="PF00300">
    <property type="entry name" value="His_Phos_1"/>
    <property type="match status" value="1"/>
</dbReference>
<organism evidence="1 2">
    <name type="scientific">Sphingopyxis bauzanensis</name>
    <dbReference type="NCBI Taxonomy" id="651663"/>
    <lineage>
        <taxon>Bacteria</taxon>
        <taxon>Pseudomonadati</taxon>
        <taxon>Pseudomonadota</taxon>
        <taxon>Alphaproteobacteria</taxon>
        <taxon>Sphingomonadales</taxon>
        <taxon>Sphingomonadaceae</taxon>
        <taxon>Sphingopyxis</taxon>
    </lineage>
</organism>
<dbReference type="Proteomes" id="UP000197361">
    <property type="component" value="Unassembled WGS sequence"/>
</dbReference>
<dbReference type="OrthoDB" id="9810154at2"/>
<dbReference type="AlphaFoldDB" id="A0A246K0N0"/>
<evidence type="ECO:0000313" key="2">
    <source>
        <dbReference type="Proteomes" id="UP000197361"/>
    </source>
</evidence>
<dbReference type="RefSeq" id="WP_088439497.1">
    <property type="nucleotide sequence ID" value="NZ_BMMC01000024.1"/>
</dbReference>
<dbReference type="CDD" id="cd07067">
    <property type="entry name" value="HP_PGM_like"/>
    <property type="match status" value="1"/>
</dbReference>
<evidence type="ECO:0000313" key="1">
    <source>
        <dbReference type="EMBL" id="OWQ98921.1"/>
    </source>
</evidence>
<dbReference type="PANTHER" id="PTHR47623:SF1">
    <property type="entry name" value="OS09G0287300 PROTEIN"/>
    <property type="match status" value="1"/>
</dbReference>
<proteinExistence type="predicted"/>